<gene>
    <name evidence="2" type="ORF">NBR_LOCUS22099</name>
</gene>
<evidence type="ECO:0000313" key="4">
    <source>
        <dbReference type="WBParaSite" id="NBR_0002209801-mRNA-1"/>
    </source>
</evidence>
<dbReference type="GO" id="GO:0005856">
    <property type="term" value="C:cytoskeleton"/>
    <property type="evidence" value="ECO:0007669"/>
    <property type="project" value="TreeGrafter"/>
</dbReference>
<accession>A0A0N4YXX6</accession>
<sequence length="110" mass="12314">MVVGPVAYHDYQGILVDLNERESLATDMGKHNVRAMKPGDVQSLTLPSNEAARQVHETASRGGGGVNRKDGAIDERWRIGELEWQAWMRVLDDMKLQTGYEHRPIQGTTV</sequence>
<evidence type="ECO:0000313" key="3">
    <source>
        <dbReference type="Proteomes" id="UP000271162"/>
    </source>
</evidence>
<dbReference type="WBParaSite" id="NBR_0002209801-mRNA-1">
    <property type="protein sequence ID" value="NBR_0002209801-mRNA-1"/>
    <property type="gene ID" value="NBR_0002209801"/>
</dbReference>
<dbReference type="PANTHER" id="PTHR10672">
    <property type="entry name" value="ADDUCIN"/>
    <property type="match status" value="1"/>
</dbReference>
<evidence type="ECO:0000256" key="1">
    <source>
        <dbReference type="SAM" id="MobiDB-lite"/>
    </source>
</evidence>
<feature type="region of interest" description="Disordered" evidence="1">
    <location>
        <begin position="48"/>
        <end position="70"/>
    </location>
</feature>
<dbReference type="Proteomes" id="UP000271162">
    <property type="component" value="Unassembled WGS sequence"/>
</dbReference>
<proteinExistence type="predicted"/>
<dbReference type="GO" id="GO:0051015">
    <property type="term" value="F:actin filament binding"/>
    <property type="evidence" value="ECO:0007669"/>
    <property type="project" value="TreeGrafter"/>
</dbReference>
<dbReference type="STRING" id="27835.A0A0N4YXX6"/>
<dbReference type="GO" id="GO:0014069">
    <property type="term" value="C:postsynaptic density"/>
    <property type="evidence" value="ECO:0007669"/>
    <property type="project" value="TreeGrafter"/>
</dbReference>
<dbReference type="PANTHER" id="PTHR10672:SF3">
    <property type="entry name" value="PROTEIN HU-LI TAI SHAO"/>
    <property type="match status" value="1"/>
</dbReference>
<protein>
    <submittedName>
        <fullName evidence="4">MOSC domain-containing protein</fullName>
    </submittedName>
</protein>
<reference evidence="4" key="1">
    <citation type="submission" date="2017-02" db="UniProtKB">
        <authorList>
            <consortium name="WormBaseParasite"/>
        </authorList>
    </citation>
    <scope>IDENTIFICATION</scope>
</reference>
<dbReference type="EMBL" id="UYSL01027389">
    <property type="protein sequence ID" value="VDL86685.1"/>
    <property type="molecule type" value="Genomic_DNA"/>
</dbReference>
<dbReference type="InterPro" id="IPR051017">
    <property type="entry name" value="Aldolase-II_Adducin_sf"/>
</dbReference>
<organism evidence="4">
    <name type="scientific">Nippostrongylus brasiliensis</name>
    <name type="common">Rat hookworm</name>
    <dbReference type="NCBI Taxonomy" id="27835"/>
    <lineage>
        <taxon>Eukaryota</taxon>
        <taxon>Metazoa</taxon>
        <taxon>Ecdysozoa</taxon>
        <taxon>Nematoda</taxon>
        <taxon>Chromadorea</taxon>
        <taxon>Rhabditida</taxon>
        <taxon>Rhabditina</taxon>
        <taxon>Rhabditomorpha</taxon>
        <taxon>Strongyloidea</taxon>
        <taxon>Heligmosomidae</taxon>
        <taxon>Nippostrongylus</taxon>
    </lineage>
</organism>
<evidence type="ECO:0000313" key="2">
    <source>
        <dbReference type="EMBL" id="VDL86685.1"/>
    </source>
</evidence>
<dbReference type="AlphaFoldDB" id="A0A0N4YXX6"/>
<keyword evidence="3" id="KW-1185">Reference proteome</keyword>
<dbReference type="GO" id="GO:0005886">
    <property type="term" value="C:plasma membrane"/>
    <property type="evidence" value="ECO:0007669"/>
    <property type="project" value="TreeGrafter"/>
</dbReference>
<reference evidence="2 3" key="2">
    <citation type="submission" date="2018-11" db="EMBL/GenBank/DDBJ databases">
        <authorList>
            <consortium name="Pathogen Informatics"/>
        </authorList>
    </citation>
    <scope>NUCLEOTIDE SEQUENCE [LARGE SCALE GENOMIC DNA]</scope>
</reference>
<name>A0A0N4YXX6_NIPBR</name>